<evidence type="ECO:0000256" key="1">
    <source>
        <dbReference type="PROSITE-ProRule" id="PRU00175"/>
    </source>
</evidence>
<keyword evidence="1" id="KW-0479">Metal-binding</keyword>
<comment type="caution">
    <text evidence="5">The sequence shown here is derived from an EMBL/GenBank/DDBJ whole genome shotgun (WGS) entry which is preliminary data.</text>
</comment>
<keyword evidence="1" id="KW-0863">Zinc-finger</keyword>
<dbReference type="InterPro" id="IPR001841">
    <property type="entry name" value="Znf_RING"/>
</dbReference>
<name>A0A0N0NRS8_9EURO</name>
<keyword evidence="3" id="KW-1133">Transmembrane helix</keyword>
<evidence type="ECO:0000256" key="3">
    <source>
        <dbReference type="SAM" id="Phobius"/>
    </source>
</evidence>
<gene>
    <name evidence="5" type="ORF">AB675_2781</name>
</gene>
<dbReference type="GO" id="GO:0008270">
    <property type="term" value="F:zinc ion binding"/>
    <property type="evidence" value="ECO:0007669"/>
    <property type="project" value="UniProtKB-KW"/>
</dbReference>
<dbReference type="SMART" id="SM00184">
    <property type="entry name" value="RING"/>
    <property type="match status" value="1"/>
</dbReference>
<dbReference type="VEuPathDB" id="FungiDB:AB675_2781"/>
<dbReference type="GeneID" id="28734659"/>
<dbReference type="InterPro" id="IPR013083">
    <property type="entry name" value="Znf_RING/FYVE/PHD"/>
</dbReference>
<proteinExistence type="predicted"/>
<dbReference type="EMBL" id="LFJN01000002">
    <property type="protein sequence ID" value="KPI45179.1"/>
    <property type="molecule type" value="Genomic_DNA"/>
</dbReference>
<keyword evidence="1" id="KW-0862">Zinc</keyword>
<dbReference type="Proteomes" id="UP000038010">
    <property type="component" value="Unassembled WGS sequence"/>
</dbReference>
<dbReference type="RefSeq" id="XP_018005142.1">
    <property type="nucleotide sequence ID" value="XM_018142779.1"/>
</dbReference>
<evidence type="ECO:0000313" key="5">
    <source>
        <dbReference type="EMBL" id="KPI45179.1"/>
    </source>
</evidence>
<keyword evidence="6" id="KW-1185">Reference proteome</keyword>
<evidence type="ECO:0000313" key="6">
    <source>
        <dbReference type="Proteomes" id="UP000038010"/>
    </source>
</evidence>
<feature type="region of interest" description="Disordered" evidence="2">
    <location>
        <begin position="60"/>
        <end position="85"/>
    </location>
</feature>
<accession>A0A0N0NRS8</accession>
<sequence length="211" mass="23981">MLFYATISSMAAVLLEAILSVSQLFSSMVFTTGFFIGIAVAVASGALLFKLQRPADAALDEQQPLEQAPEQDEEQQPVPPAPNPLQPNIFAPESHVLPTFDILNIIWRLDGKVDMELVPAYPDTEEEAQSVWFRDLEREDVTCVVCWDFFRLFDDDEPNAVMRLPSCRHMFHEECCTEGWNRVMSCPRCTKKYVWMPAEEGEMMGRLLEQA</sequence>
<feature type="transmembrane region" description="Helical" evidence="3">
    <location>
        <begin position="30"/>
        <end position="49"/>
    </location>
</feature>
<keyword evidence="3" id="KW-0472">Membrane</keyword>
<organism evidence="5 6">
    <name type="scientific">Cyphellophora attinorum</name>
    <dbReference type="NCBI Taxonomy" id="1664694"/>
    <lineage>
        <taxon>Eukaryota</taxon>
        <taxon>Fungi</taxon>
        <taxon>Dikarya</taxon>
        <taxon>Ascomycota</taxon>
        <taxon>Pezizomycotina</taxon>
        <taxon>Eurotiomycetes</taxon>
        <taxon>Chaetothyriomycetidae</taxon>
        <taxon>Chaetothyriales</taxon>
        <taxon>Cyphellophoraceae</taxon>
        <taxon>Cyphellophora</taxon>
    </lineage>
</organism>
<feature type="domain" description="RING-type" evidence="4">
    <location>
        <begin position="143"/>
        <end position="190"/>
    </location>
</feature>
<dbReference type="PROSITE" id="PS50089">
    <property type="entry name" value="ZF_RING_2"/>
    <property type="match status" value="1"/>
</dbReference>
<evidence type="ECO:0000259" key="4">
    <source>
        <dbReference type="PROSITE" id="PS50089"/>
    </source>
</evidence>
<dbReference type="OrthoDB" id="9984778at2759"/>
<dbReference type="SUPFAM" id="SSF57850">
    <property type="entry name" value="RING/U-box"/>
    <property type="match status" value="1"/>
</dbReference>
<keyword evidence="3" id="KW-0812">Transmembrane</keyword>
<dbReference type="Gene3D" id="3.30.40.10">
    <property type="entry name" value="Zinc/RING finger domain, C3HC4 (zinc finger)"/>
    <property type="match status" value="1"/>
</dbReference>
<dbReference type="AlphaFoldDB" id="A0A0N0NRS8"/>
<protein>
    <recommendedName>
        <fullName evidence="4">RING-type domain-containing protein</fullName>
    </recommendedName>
</protein>
<evidence type="ECO:0000256" key="2">
    <source>
        <dbReference type="SAM" id="MobiDB-lite"/>
    </source>
</evidence>
<reference evidence="5 6" key="1">
    <citation type="submission" date="2015-06" db="EMBL/GenBank/DDBJ databases">
        <title>Draft genome of the ant-associated black yeast Phialophora attae CBS 131958.</title>
        <authorList>
            <person name="Moreno L.F."/>
            <person name="Stielow B.J."/>
            <person name="de Hoog S."/>
            <person name="Vicente V.A."/>
            <person name="Weiss V.A."/>
            <person name="de Vries M."/>
            <person name="Cruz L.M."/>
            <person name="Souza E.M."/>
        </authorList>
    </citation>
    <scope>NUCLEOTIDE SEQUENCE [LARGE SCALE GENOMIC DNA]</scope>
    <source>
        <strain evidence="5 6">CBS 131958</strain>
    </source>
</reference>